<organism evidence="1 2">
    <name type="scientific">Actinokineospora cianjurensis</name>
    <dbReference type="NCBI Taxonomy" id="585224"/>
    <lineage>
        <taxon>Bacteria</taxon>
        <taxon>Bacillati</taxon>
        <taxon>Actinomycetota</taxon>
        <taxon>Actinomycetes</taxon>
        <taxon>Pseudonocardiales</taxon>
        <taxon>Pseudonocardiaceae</taxon>
        <taxon>Actinokineospora</taxon>
    </lineage>
</organism>
<accession>A0A421BBL4</accession>
<dbReference type="RefSeq" id="WP_147459947.1">
    <property type="nucleotide sequence ID" value="NZ_RCDD01000001.1"/>
</dbReference>
<evidence type="ECO:0000313" key="2">
    <source>
        <dbReference type="Proteomes" id="UP000282454"/>
    </source>
</evidence>
<dbReference type="AlphaFoldDB" id="A0A421BBL4"/>
<proteinExistence type="predicted"/>
<reference evidence="1 2" key="1">
    <citation type="submission" date="2018-10" db="EMBL/GenBank/DDBJ databases">
        <title>Genomic Encyclopedia of Archaeal and Bacterial Type Strains, Phase II (KMG-II): from individual species to whole genera.</title>
        <authorList>
            <person name="Goeker M."/>
        </authorList>
    </citation>
    <scope>NUCLEOTIDE SEQUENCE [LARGE SCALE GENOMIC DNA]</scope>
    <source>
        <strain evidence="1 2">DSM 45657</strain>
    </source>
</reference>
<keyword evidence="2" id="KW-1185">Reference proteome</keyword>
<gene>
    <name evidence="1" type="ORF">CLV68_2296</name>
</gene>
<protein>
    <submittedName>
        <fullName evidence="1">Uncharacterized protein</fullName>
    </submittedName>
</protein>
<dbReference type="EMBL" id="RCDD01000001">
    <property type="protein sequence ID" value="RLK61755.1"/>
    <property type="molecule type" value="Genomic_DNA"/>
</dbReference>
<sequence>MRGVLRARCPSRPTLDPARADGEYYLAHSQVFTMKIANGSISPTTGLGGQHTLGSVGRWTDGREQDIITKMVRARHGAR</sequence>
<dbReference type="Proteomes" id="UP000282454">
    <property type="component" value="Unassembled WGS sequence"/>
</dbReference>
<comment type="caution">
    <text evidence="1">The sequence shown here is derived from an EMBL/GenBank/DDBJ whole genome shotgun (WGS) entry which is preliminary data.</text>
</comment>
<name>A0A421BBL4_9PSEU</name>
<evidence type="ECO:0000313" key="1">
    <source>
        <dbReference type="EMBL" id="RLK61755.1"/>
    </source>
</evidence>